<protein>
    <submittedName>
        <fullName evidence="5">Uncharacterized protein LOC107066485</fullName>
    </submittedName>
</protein>
<evidence type="ECO:0000313" key="5">
    <source>
        <dbReference type="RefSeq" id="XP_015176624.1"/>
    </source>
</evidence>
<feature type="compositionally biased region" description="Basic and acidic residues" evidence="3">
    <location>
        <begin position="473"/>
        <end position="485"/>
    </location>
</feature>
<keyword evidence="2" id="KW-0175">Coiled coil</keyword>
<sequence length="503" mass="58916">MPSRIQTKSEMAHSRRVVNLKSSAVDSRKVASTTKKDTRVSKYPGTSRRDKIIQKKQISARNKKQDKFRVKTWLETPADWARFDAWAKINAQPRKYPEPEPIIRPSKSLHLMRKRINLLSEVPKRFDPSKHCKPSEIKVSRAALIAKTTKRLLKLSIPKLQMYDYGRELPIKIRKATLYYTPTERINYLSQPRIVEREECKSVELPSDTKDKRSQRKRLLELTKKLADCPEGLTDQERNELFTATGIKRSALEYKITAWTKILALPGYAALKPRYDKDAKKWKKILLDNYEIRGKKALEEQRKKERRKKIEAEKKLRKRAKHAWRYAPLPCKTYDDAFSIKKSALNVEASPRTIELAKSKDRKDLTIKKEPFEVKKSALSATITGRINELASPIQPKDPVEKPPPREKNKYGQPIYPKPKYGKVLPKTKPYKMGECPKEEDKKERKKKKVKPIDPIVYQPTIDPCIDLEMARKQTRERKRAEQILKMKRQQRKTEQEEKKVEN</sequence>
<name>A0ABM1I8T7_POLDO</name>
<dbReference type="SMART" id="SM00705">
    <property type="entry name" value="THEG"/>
    <property type="match status" value="4"/>
</dbReference>
<dbReference type="PANTHER" id="PTHR15901">
    <property type="entry name" value="TESTICULAR HAPLOID EXPRESSED GENE PROTEIN"/>
    <property type="match status" value="1"/>
</dbReference>
<feature type="coiled-coil region" evidence="2">
    <location>
        <begin position="287"/>
        <end position="315"/>
    </location>
</feature>
<dbReference type="RefSeq" id="XP_015176624.1">
    <property type="nucleotide sequence ID" value="XM_015321138.1"/>
</dbReference>
<evidence type="ECO:0000256" key="2">
    <source>
        <dbReference type="SAM" id="Coils"/>
    </source>
</evidence>
<evidence type="ECO:0000313" key="4">
    <source>
        <dbReference type="Proteomes" id="UP000694924"/>
    </source>
</evidence>
<reference evidence="5" key="1">
    <citation type="submission" date="2025-08" db="UniProtKB">
        <authorList>
            <consortium name="RefSeq"/>
        </authorList>
    </citation>
    <scope>IDENTIFICATION</scope>
    <source>
        <tissue evidence="5">Whole body</tissue>
    </source>
</reference>
<evidence type="ECO:0000256" key="1">
    <source>
        <dbReference type="ARBA" id="ARBA00022737"/>
    </source>
</evidence>
<dbReference type="InterPro" id="IPR042401">
    <property type="entry name" value="SPMAP2-like"/>
</dbReference>
<gene>
    <name evidence="5" type="primary">LOC107066485</name>
</gene>
<keyword evidence="1" id="KW-0677">Repeat</keyword>
<feature type="non-terminal residue" evidence="5">
    <location>
        <position position="503"/>
    </location>
</feature>
<dbReference type="InterPro" id="IPR006623">
    <property type="entry name" value="THEG"/>
</dbReference>
<feature type="region of interest" description="Disordered" evidence="3">
    <location>
        <begin position="473"/>
        <end position="503"/>
    </location>
</feature>
<evidence type="ECO:0000256" key="3">
    <source>
        <dbReference type="SAM" id="MobiDB-lite"/>
    </source>
</evidence>
<dbReference type="Pfam" id="PF14912">
    <property type="entry name" value="THEG"/>
    <property type="match status" value="2"/>
</dbReference>
<proteinExistence type="predicted"/>
<keyword evidence="4" id="KW-1185">Reference proteome</keyword>
<feature type="compositionally biased region" description="Basic and acidic residues" evidence="3">
    <location>
        <begin position="26"/>
        <end position="40"/>
    </location>
</feature>
<feature type="compositionally biased region" description="Basic and acidic residues" evidence="3">
    <location>
        <begin position="398"/>
        <end position="410"/>
    </location>
</feature>
<accession>A0ABM1I8T7</accession>
<dbReference type="GeneID" id="107066485"/>
<feature type="region of interest" description="Disordered" evidence="3">
    <location>
        <begin position="389"/>
        <end position="454"/>
    </location>
</feature>
<dbReference type="PANTHER" id="PTHR15901:SF16">
    <property type="entry name" value="TESTICULAR HAPLOID EXPRESSED GENE PROTEIN"/>
    <property type="match status" value="1"/>
</dbReference>
<feature type="region of interest" description="Disordered" evidence="3">
    <location>
        <begin position="21"/>
        <end position="49"/>
    </location>
</feature>
<feature type="compositionally biased region" description="Basic and acidic residues" evidence="3">
    <location>
        <begin position="492"/>
        <end position="503"/>
    </location>
</feature>
<organism evidence="4 5">
    <name type="scientific">Polistes dominula</name>
    <name type="common">European paper wasp</name>
    <name type="synonym">Vespa dominula</name>
    <dbReference type="NCBI Taxonomy" id="743375"/>
    <lineage>
        <taxon>Eukaryota</taxon>
        <taxon>Metazoa</taxon>
        <taxon>Ecdysozoa</taxon>
        <taxon>Arthropoda</taxon>
        <taxon>Hexapoda</taxon>
        <taxon>Insecta</taxon>
        <taxon>Pterygota</taxon>
        <taxon>Neoptera</taxon>
        <taxon>Endopterygota</taxon>
        <taxon>Hymenoptera</taxon>
        <taxon>Apocrita</taxon>
        <taxon>Aculeata</taxon>
        <taxon>Vespoidea</taxon>
        <taxon>Vespidae</taxon>
        <taxon>Polistinae</taxon>
        <taxon>Polistini</taxon>
        <taxon>Polistes</taxon>
    </lineage>
</organism>
<dbReference type="Proteomes" id="UP000694924">
    <property type="component" value="Unplaced"/>
</dbReference>